<name>A0A6M3JP45_9ZZZZ</name>
<sequence>MIPTHDLKEAGLGWLNDPKESIQATEIDWQNALQFLLFRHEELEHLLVETMNDDDESGAKKVQAVMMRLEKRLSGVQSLLSSFRAQHR</sequence>
<dbReference type="AlphaFoldDB" id="A0A6M3JP45"/>
<dbReference type="EMBL" id="MT141302">
    <property type="protein sequence ID" value="QJA57988.1"/>
    <property type="molecule type" value="Genomic_DNA"/>
</dbReference>
<evidence type="ECO:0000313" key="1">
    <source>
        <dbReference type="EMBL" id="QJA57988.1"/>
    </source>
</evidence>
<accession>A0A6M3JP45</accession>
<organism evidence="2">
    <name type="scientific">viral metagenome</name>
    <dbReference type="NCBI Taxonomy" id="1070528"/>
    <lineage>
        <taxon>unclassified sequences</taxon>
        <taxon>metagenomes</taxon>
        <taxon>organismal metagenomes</taxon>
    </lineage>
</organism>
<reference evidence="2" key="1">
    <citation type="submission" date="2020-03" db="EMBL/GenBank/DDBJ databases">
        <title>The deep terrestrial virosphere.</title>
        <authorList>
            <person name="Holmfeldt K."/>
            <person name="Nilsson E."/>
            <person name="Simone D."/>
            <person name="Lopez-Fernandez M."/>
            <person name="Wu X."/>
            <person name="de Brujin I."/>
            <person name="Lundin D."/>
            <person name="Andersson A."/>
            <person name="Bertilsson S."/>
            <person name="Dopson M."/>
        </authorList>
    </citation>
    <scope>NUCLEOTIDE SEQUENCE</scope>
    <source>
        <strain evidence="2">MM415A03111</strain>
        <strain evidence="1">MM415B01524</strain>
    </source>
</reference>
<gene>
    <name evidence="2" type="ORF">MM415A03111_0010</name>
    <name evidence="1" type="ORF">MM415B01524_0025</name>
</gene>
<protein>
    <submittedName>
        <fullName evidence="2">Uncharacterized protein</fullName>
    </submittedName>
</protein>
<evidence type="ECO:0000313" key="2">
    <source>
        <dbReference type="EMBL" id="QJA71666.1"/>
    </source>
</evidence>
<proteinExistence type="predicted"/>
<dbReference type="EMBL" id="MT141890">
    <property type="protein sequence ID" value="QJA71666.1"/>
    <property type="molecule type" value="Genomic_DNA"/>
</dbReference>